<dbReference type="CDD" id="cd22530">
    <property type="entry name" value="KH-II_NusA_arch_rpt1"/>
    <property type="match status" value="1"/>
</dbReference>
<feature type="domain" description="NusA-like second KH" evidence="8">
    <location>
        <begin position="76"/>
        <end position="137"/>
    </location>
</feature>
<evidence type="ECO:0000256" key="5">
    <source>
        <dbReference type="ARBA" id="ARBA00023163"/>
    </source>
</evidence>
<dbReference type="GO" id="GO:0031564">
    <property type="term" value="P:transcription antitermination"/>
    <property type="evidence" value="ECO:0007669"/>
    <property type="project" value="InterPro"/>
</dbReference>
<dbReference type="EMBL" id="CP017921">
    <property type="protein sequence ID" value="APH38153.1"/>
    <property type="molecule type" value="Genomic_DNA"/>
</dbReference>
<gene>
    <name evidence="6" type="primary">nusA</name>
    <name evidence="9" type="ORF">BHR79_00745</name>
    <name evidence="10" type="ORF">EFE40_02050</name>
    <name evidence="11" type="ORF">SAMN04515625_1627</name>
</gene>
<evidence type="ECO:0000313" key="11">
    <source>
        <dbReference type="EMBL" id="SDW80887.1"/>
    </source>
</evidence>
<keyword evidence="12" id="KW-1185">Reference proteome</keyword>
<comment type="function">
    <text evidence="6">Participates in transcription termination.</text>
</comment>
<evidence type="ECO:0000256" key="4">
    <source>
        <dbReference type="ARBA" id="ARBA00023015"/>
    </source>
</evidence>
<dbReference type="KEGG" id="mhaz:BHR79_00745"/>
<dbReference type="InterPro" id="IPR009019">
    <property type="entry name" value="KH_sf_prok-type"/>
</dbReference>
<dbReference type="PANTHER" id="PTHR22648:SF0">
    <property type="entry name" value="TRANSCRIPTION TERMINATION_ANTITERMINATION PROTEIN NUSA"/>
    <property type="match status" value="1"/>
</dbReference>
<dbReference type="NCBIfam" id="TIGR01952">
    <property type="entry name" value="nusA_arch"/>
    <property type="match status" value="1"/>
</dbReference>
<dbReference type="STRING" id="2177.BHR79_00745"/>
<evidence type="ECO:0000313" key="13">
    <source>
        <dbReference type="Proteomes" id="UP000198669"/>
    </source>
</evidence>
<dbReference type="InterPro" id="IPR015946">
    <property type="entry name" value="KH_dom-like_a/b"/>
</dbReference>
<dbReference type="Gene3D" id="3.30.300.20">
    <property type="match status" value="2"/>
</dbReference>
<dbReference type="InterPro" id="IPR010212">
    <property type="entry name" value="NusA_arc"/>
</dbReference>
<organism evidence="9 12">
    <name type="scientific">Methanohalophilus halophilus</name>
    <dbReference type="NCBI Taxonomy" id="2177"/>
    <lineage>
        <taxon>Archaea</taxon>
        <taxon>Methanobacteriati</taxon>
        <taxon>Methanobacteriota</taxon>
        <taxon>Stenosarchaea group</taxon>
        <taxon>Methanomicrobia</taxon>
        <taxon>Methanosarcinales</taxon>
        <taxon>Methanosarcinaceae</taxon>
        <taxon>Methanohalophilus</taxon>
    </lineage>
</organism>
<evidence type="ECO:0000259" key="8">
    <source>
        <dbReference type="Pfam" id="PF26594"/>
    </source>
</evidence>
<dbReference type="InterPro" id="IPR004044">
    <property type="entry name" value="KH_dom_type_2"/>
</dbReference>
<sequence>MSDIKLSTDAIRYIALFESMTGAPIKDCLIDDDRIICVVNNGDMGAAIGKHGDNINRFKKAVDKHVDLIEYSDDPVTFIKNAFGTIPTKSVEISDKKDNKVAYVEVSSMNKGLAIGKSGRNIDKIKRIVNRHHDIEDLILQ</sequence>
<comment type="similarity">
    <text evidence="6">Belongs to the NusA family.</text>
</comment>
<protein>
    <recommendedName>
        <fullName evidence="6">Probable transcription termination protein NusA</fullName>
    </recommendedName>
</protein>
<dbReference type="InterPro" id="IPR058582">
    <property type="entry name" value="KH_NusA_2nd"/>
</dbReference>
<evidence type="ECO:0000313" key="9">
    <source>
        <dbReference type="EMBL" id="APH38153.1"/>
    </source>
</evidence>
<evidence type="ECO:0000256" key="1">
    <source>
        <dbReference type="ARBA" id="ARBA00022472"/>
    </source>
</evidence>
<comment type="subcellular location">
    <subcellularLocation>
        <location evidence="6">Cytoplasm</location>
    </subcellularLocation>
</comment>
<dbReference type="Proteomes" id="UP000186879">
    <property type="component" value="Chromosome"/>
</dbReference>
<evidence type="ECO:0000256" key="6">
    <source>
        <dbReference type="HAMAP-Rule" id="MF_00945"/>
    </source>
</evidence>
<proteinExistence type="inferred from homology"/>
<dbReference type="Pfam" id="PF26594">
    <property type="entry name" value="KH_NusA_2nd"/>
    <property type="match status" value="1"/>
</dbReference>
<reference evidence="11 13" key="2">
    <citation type="submission" date="2016-10" db="EMBL/GenBank/DDBJ databases">
        <authorList>
            <person name="de Groot N.N."/>
        </authorList>
    </citation>
    <scope>NUCLEOTIDE SEQUENCE [LARGE SCALE GENOMIC DNA]</scope>
    <source>
        <strain evidence="11 13">Z-7982</strain>
    </source>
</reference>
<evidence type="ECO:0000313" key="12">
    <source>
        <dbReference type="Proteomes" id="UP000186879"/>
    </source>
</evidence>
<evidence type="ECO:0000256" key="3">
    <source>
        <dbReference type="ARBA" id="ARBA00022884"/>
    </source>
</evidence>
<evidence type="ECO:0000256" key="2">
    <source>
        <dbReference type="ARBA" id="ARBA00022490"/>
    </source>
</evidence>
<evidence type="ECO:0000313" key="10">
    <source>
        <dbReference type="EMBL" id="RNI10981.1"/>
    </source>
</evidence>
<keyword evidence="9" id="KW-0648">Protein biosynthesis</keyword>
<reference evidence="9 12" key="1">
    <citation type="submission" date="2016-10" db="EMBL/GenBank/DDBJ databases">
        <title>Methanohalophilus halophilus.</title>
        <authorList>
            <person name="L'haridon S."/>
        </authorList>
    </citation>
    <scope>NUCLEOTIDE SEQUENCE [LARGE SCALE GENOMIC DNA]</scope>
    <source>
        <strain evidence="9 12">Z-7982</strain>
    </source>
</reference>
<dbReference type="EMBL" id="RJJG01000001">
    <property type="protein sequence ID" value="RNI10981.1"/>
    <property type="molecule type" value="Genomic_DNA"/>
</dbReference>
<dbReference type="SUPFAM" id="SSF54814">
    <property type="entry name" value="Prokaryotic type KH domain (KH-domain type II)"/>
    <property type="match status" value="2"/>
</dbReference>
<dbReference type="HAMAP" id="MF_00945_A">
    <property type="entry name" value="NusA_A"/>
    <property type="match status" value="1"/>
</dbReference>
<dbReference type="PANTHER" id="PTHR22648">
    <property type="entry name" value="TRANSCRIPTION TERMINATION FACTOR NUSA"/>
    <property type="match status" value="1"/>
</dbReference>
<dbReference type="EMBL" id="FNMU01000005">
    <property type="protein sequence ID" value="SDW80887.1"/>
    <property type="molecule type" value="Genomic_DNA"/>
</dbReference>
<dbReference type="GO" id="GO:0005829">
    <property type="term" value="C:cytosol"/>
    <property type="evidence" value="ECO:0007669"/>
    <property type="project" value="TreeGrafter"/>
</dbReference>
<dbReference type="GO" id="GO:0003723">
    <property type="term" value="F:RNA binding"/>
    <property type="evidence" value="ECO:0007669"/>
    <property type="project" value="UniProtKB-KW"/>
</dbReference>
<dbReference type="GeneID" id="30582238"/>
<accession>A0A1L3PZW9</accession>
<evidence type="ECO:0000259" key="7">
    <source>
        <dbReference type="Pfam" id="PF07650"/>
    </source>
</evidence>
<dbReference type="Proteomes" id="UP000267921">
    <property type="component" value="Unassembled WGS sequence"/>
</dbReference>
<keyword evidence="4 6" id="KW-0805">Transcription regulation</keyword>
<dbReference type="Pfam" id="PF07650">
    <property type="entry name" value="KH_2"/>
    <property type="match status" value="1"/>
</dbReference>
<keyword evidence="9" id="KW-0251">Elongation factor</keyword>
<name>A0A1L3PZW9_9EURY</name>
<keyword evidence="5 6" id="KW-0804">Transcription</keyword>
<dbReference type="GO" id="GO:0003746">
    <property type="term" value="F:translation elongation factor activity"/>
    <property type="evidence" value="ECO:0007669"/>
    <property type="project" value="UniProtKB-KW"/>
</dbReference>
<feature type="domain" description="KH type-2" evidence="7">
    <location>
        <begin position="13"/>
        <end position="72"/>
    </location>
</feature>
<dbReference type="RefSeq" id="WP_072560351.1">
    <property type="nucleotide sequence ID" value="NZ_CP017921.1"/>
</dbReference>
<keyword evidence="3" id="KW-0694">RNA-binding</keyword>
<keyword evidence="2 6" id="KW-0963">Cytoplasm</keyword>
<evidence type="ECO:0000313" key="14">
    <source>
        <dbReference type="Proteomes" id="UP000267921"/>
    </source>
</evidence>
<dbReference type="InterPro" id="IPR030842">
    <property type="entry name" value="TF_NusA_bacterial"/>
</dbReference>
<dbReference type="AlphaFoldDB" id="A0A1L3PZW9"/>
<dbReference type="GO" id="GO:0006353">
    <property type="term" value="P:DNA-templated transcription termination"/>
    <property type="evidence" value="ECO:0007669"/>
    <property type="project" value="UniProtKB-UniRule"/>
</dbReference>
<dbReference type="OrthoDB" id="4116at2157"/>
<keyword evidence="1 6" id="KW-0806">Transcription termination</keyword>
<dbReference type="Proteomes" id="UP000198669">
    <property type="component" value="Unassembled WGS sequence"/>
</dbReference>
<reference evidence="10 14" key="3">
    <citation type="submission" date="2018-10" db="EMBL/GenBank/DDBJ databases">
        <title>Cultivation of a novel Methanohalophilus strain from Kebrit Deep of the Red Sea and a genomic comparison of members of the genus Methanohalophilus.</title>
        <authorList>
            <person name="Guan Y."/>
            <person name="Ngugi D.K."/>
            <person name="Stingl U."/>
        </authorList>
    </citation>
    <scope>NUCLEOTIDE SEQUENCE [LARGE SCALE GENOMIC DNA]</scope>
    <source>
        <strain evidence="10 14">DSM 3094</strain>
    </source>
</reference>
<dbReference type="FunFam" id="3.30.300.20:FF:000024">
    <property type="entry name" value="Probable transcription termination protein NusA"/>
    <property type="match status" value="1"/>
</dbReference>